<reference evidence="6 7" key="1">
    <citation type="submission" date="2016-10" db="EMBL/GenBank/DDBJ databases">
        <authorList>
            <person name="de Groot N.N."/>
        </authorList>
    </citation>
    <scope>NUCLEOTIDE SEQUENCE [LARGE SCALE GENOMIC DNA]</scope>
    <source>
        <strain evidence="6 7">KHGC13</strain>
    </source>
</reference>
<organism evidence="6 7">
    <name type="scientific">Eubacterium pyruvativorans</name>
    <dbReference type="NCBI Taxonomy" id="155865"/>
    <lineage>
        <taxon>Bacteria</taxon>
        <taxon>Bacillati</taxon>
        <taxon>Bacillota</taxon>
        <taxon>Clostridia</taxon>
        <taxon>Eubacteriales</taxon>
        <taxon>Eubacteriaceae</taxon>
        <taxon>Eubacterium</taxon>
    </lineage>
</organism>
<name>A0A1I7GFA4_9FIRM</name>
<dbReference type="PRINTS" id="PR00909">
    <property type="entry name" value="SPERMDNBNDNG"/>
</dbReference>
<dbReference type="InterPro" id="IPR001188">
    <property type="entry name" value="Sperm_putr-bd"/>
</dbReference>
<dbReference type="GO" id="GO:0019808">
    <property type="term" value="F:polyamine binding"/>
    <property type="evidence" value="ECO:0007669"/>
    <property type="project" value="InterPro"/>
</dbReference>
<feature type="binding site" evidence="5">
    <location>
        <position position="92"/>
    </location>
    <ligand>
        <name>spermidine</name>
        <dbReference type="ChEBI" id="CHEBI:57834"/>
    </ligand>
</feature>
<accession>A0A1I7GFA4</accession>
<dbReference type="Pfam" id="PF13416">
    <property type="entry name" value="SBP_bac_8"/>
    <property type="match status" value="1"/>
</dbReference>
<gene>
    <name evidence="6" type="ORF">SAMN05216508_10665</name>
</gene>
<keyword evidence="2" id="KW-0813">Transport</keyword>
<dbReference type="PANTHER" id="PTHR30222">
    <property type="entry name" value="SPERMIDINE/PUTRESCINE-BINDING PERIPLASMIC PROTEIN"/>
    <property type="match status" value="1"/>
</dbReference>
<evidence type="ECO:0000256" key="4">
    <source>
        <dbReference type="ARBA" id="ARBA00022764"/>
    </source>
</evidence>
<keyword evidence="4" id="KW-0574">Periplasm</keyword>
<dbReference type="Proteomes" id="UP000198817">
    <property type="component" value="Unassembled WGS sequence"/>
</dbReference>
<sequence>MFRKPNRRIISLLLVLLMTVLTALPLASCGRKNQNEVAVFTAGDYIDPAVVKQFTKETGIKVVLDTFDTNEEMYPVIKNQAGVYDVICTSDYMVERMRGEGLLQKIDFSKVPNNRYIGSRYKAIADRAYDPGNHYSVPYQFGVLGIMYNTKKIPKGSVTSWNDLWNPKYKGKLLMQDSLRDTLAAALKAQGHSLNTKKESDLKQAVRYLIRQKPLVYKYANDSARDLLLGGSADIGVVWNGEMLYSQKLNPALDFVIPKEGTEVFIDAWVIPKNAFHVSNAEKWINFMCRPDIAYKNFKYLTYATPNEGARKKMPKKIRENQKLFPPDGALKKSEVLRDLGPDGDDLYSMYWKTYKSEN</sequence>
<dbReference type="AlphaFoldDB" id="A0A1I7GFA4"/>
<proteinExistence type="predicted"/>
<protein>
    <submittedName>
        <fullName evidence="6">Spermidine/putrescine transport system substrate-binding protein/spermidine/putrescine transport system permease protein</fullName>
    </submittedName>
</protein>
<dbReference type="EMBL" id="FPBT01000006">
    <property type="protein sequence ID" value="SFU47011.1"/>
    <property type="molecule type" value="Genomic_DNA"/>
</dbReference>
<evidence type="ECO:0000256" key="2">
    <source>
        <dbReference type="ARBA" id="ARBA00022448"/>
    </source>
</evidence>
<dbReference type="STRING" id="155865.SAMN05216515_10765"/>
<evidence type="ECO:0000256" key="3">
    <source>
        <dbReference type="ARBA" id="ARBA00022729"/>
    </source>
</evidence>
<dbReference type="SUPFAM" id="SSF53850">
    <property type="entry name" value="Periplasmic binding protein-like II"/>
    <property type="match status" value="1"/>
</dbReference>
<dbReference type="PANTHER" id="PTHR30222:SF17">
    <property type="entry name" value="SPERMIDINE_PUTRESCINE-BINDING PERIPLASMIC PROTEIN"/>
    <property type="match status" value="1"/>
</dbReference>
<dbReference type="CDD" id="cd13663">
    <property type="entry name" value="PBP2_PotD_PotF_like_2"/>
    <property type="match status" value="1"/>
</dbReference>
<keyword evidence="7" id="KW-1185">Reference proteome</keyword>
<dbReference type="PIRSF" id="PIRSF019574">
    <property type="entry name" value="Periplasmic_polyamine_BP"/>
    <property type="match status" value="1"/>
</dbReference>
<keyword evidence="3" id="KW-0732">Signal</keyword>
<dbReference type="InterPro" id="IPR006059">
    <property type="entry name" value="SBP"/>
</dbReference>
<dbReference type="RefSeq" id="WP_090470726.1">
    <property type="nucleotide sequence ID" value="NZ_FOWF01000007.1"/>
</dbReference>
<dbReference type="GO" id="GO:0015846">
    <property type="term" value="P:polyamine transport"/>
    <property type="evidence" value="ECO:0007669"/>
    <property type="project" value="InterPro"/>
</dbReference>
<dbReference type="OrthoDB" id="9769319at2"/>
<evidence type="ECO:0000256" key="5">
    <source>
        <dbReference type="PIRSR" id="PIRSR019574-1"/>
    </source>
</evidence>
<dbReference type="GO" id="GO:0042597">
    <property type="term" value="C:periplasmic space"/>
    <property type="evidence" value="ECO:0007669"/>
    <property type="project" value="UniProtKB-SubCell"/>
</dbReference>
<dbReference type="Gene3D" id="3.40.190.10">
    <property type="entry name" value="Periplasmic binding protein-like II"/>
    <property type="match status" value="2"/>
</dbReference>
<comment type="subcellular location">
    <subcellularLocation>
        <location evidence="1">Periplasm</location>
    </subcellularLocation>
</comment>
<evidence type="ECO:0000313" key="7">
    <source>
        <dbReference type="Proteomes" id="UP000198817"/>
    </source>
</evidence>
<evidence type="ECO:0000313" key="6">
    <source>
        <dbReference type="EMBL" id="SFU47011.1"/>
    </source>
</evidence>
<evidence type="ECO:0000256" key="1">
    <source>
        <dbReference type="ARBA" id="ARBA00004418"/>
    </source>
</evidence>